<dbReference type="GO" id="GO:0005737">
    <property type="term" value="C:cytoplasm"/>
    <property type="evidence" value="ECO:0007669"/>
    <property type="project" value="UniProtKB-SubCell"/>
</dbReference>
<dbReference type="EC" id="2.3.1.180" evidence="3 13"/>
<dbReference type="PATRIC" id="fig|1280949.3.peg.2425"/>
<dbReference type="EMBL" id="ARYH01000001">
    <property type="protein sequence ID" value="KCZ86377.1"/>
    <property type="molecule type" value="Genomic_DNA"/>
</dbReference>
<protein>
    <recommendedName>
        <fullName evidence="3 13">Beta-ketoacyl-[acyl-carrier-protein] synthase III</fullName>
        <shortName evidence="13">Beta-ketoacyl-ACP synthase III</shortName>
        <shortName evidence="13">KAS III</shortName>
        <ecNumber evidence="3 13">2.3.1.180</ecNumber>
    </recommendedName>
    <alternativeName>
        <fullName evidence="13">3-oxoacyl-[acyl-carrier-protein] synthase 3</fullName>
    </alternativeName>
    <alternativeName>
        <fullName evidence="13">3-oxoacyl-[acyl-carrier-protein] synthase III</fullName>
    </alternativeName>
</protein>
<keyword evidence="17" id="KW-1185">Reference proteome</keyword>
<dbReference type="RefSeq" id="WP_035571259.1">
    <property type="nucleotide sequence ID" value="NZ_ARYH01000001.1"/>
</dbReference>
<dbReference type="UniPathway" id="UPA00094"/>
<comment type="domain">
    <text evidence="13">The last Arg residue of the ACP-binding site is essential for the weak association between ACP/AcpP and FabH.</text>
</comment>
<evidence type="ECO:0000256" key="3">
    <source>
        <dbReference type="ARBA" id="ARBA00012333"/>
    </source>
</evidence>
<dbReference type="InterPro" id="IPR016039">
    <property type="entry name" value="Thiolase-like"/>
</dbReference>
<reference evidence="16 17" key="1">
    <citation type="journal article" date="2014" name="Antonie Van Leeuwenhoek">
        <title>Hyphomonas beringensis sp. nov. and Hyphomonas chukchiensis sp. nov., isolated from surface seawater of the Bering Sea and Chukchi Sea.</title>
        <authorList>
            <person name="Li C."/>
            <person name="Lai Q."/>
            <person name="Li G."/>
            <person name="Dong C."/>
            <person name="Wang J."/>
            <person name="Liao Y."/>
            <person name="Shao Z."/>
        </authorList>
    </citation>
    <scope>NUCLEOTIDE SEQUENCE [LARGE SCALE GENOMIC DNA]</scope>
    <source>
        <strain evidence="16 17">MHS-3</strain>
    </source>
</reference>
<evidence type="ECO:0000256" key="13">
    <source>
        <dbReference type="HAMAP-Rule" id="MF_01815"/>
    </source>
</evidence>
<name>A0A069E8C8_9PROT</name>
<evidence type="ECO:0000256" key="7">
    <source>
        <dbReference type="ARBA" id="ARBA00022832"/>
    </source>
</evidence>
<dbReference type="GO" id="GO:0033818">
    <property type="term" value="F:beta-ketoacyl-acyl-carrier-protein synthase III activity"/>
    <property type="evidence" value="ECO:0007669"/>
    <property type="project" value="UniProtKB-UniRule"/>
</dbReference>
<keyword evidence="7 13" id="KW-0276">Fatty acid metabolism</keyword>
<dbReference type="PANTHER" id="PTHR34069">
    <property type="entry name" value="3-OXOACYL-[ACYL-CARRIER-PROTEIN] SYNTHASE 3"/>
    <property type="match status" value="1"/>
</dbReference>
<comment type="caution">
    <text evidence="16">The sequence shown here is derived from an EMBL/GenBank/DDBJ whole genome shotgun (WGS) entry which is preliminary data.</text>
</comment>
<evidence type="ECO:0000256" key="8">
    <source>
        <dbReference type="ARBA" id="ARBA00023098"/>
    </source>
</evidence>
<organism evidence="16 17">
    <name type="scientific">Hyphomonas adhaerens MHS-3</name>
    <dbReference type="NCBI Taxonomy" id="1280949"/>
    <lineage>
        <taxon>Bacteria</taxon>
        <taxon>Pseudomonadati</taxon>
        <taxon>Pseudomonadota</taxon>
        <taxon>Alphaproteobacteria</taxon>
        <taxon>Hyphomonadales</taxon>
        <taxon>Hyphomonadaceae</taxon>
        <taxon>Hyphomonas</taxon>
    </lineage>
</organism>
<dbReference type="eggNOG" id="COG0332">
    <property type="taxonomic scope" value="Bacteria"/>
</dbReference>
<dbReference type="GO" id="GO:0004315">
    <property type="term" value="F:3-oxoacyl-[acyl-carrier-protein] synthase activity"/>
    <property type="evidence" value="ECO:0007669"/>
    <property type="project" value="InterPro"/>
</dbReference>
<feature type="active site" evidence="13">
    <location>
        <position position="280"/>
    </location>
</feature>
<dbReference type="HAMAP" id="MF_01815">
    <property type="entry name" value="FabH"/>
    <property type="match status" value="1"/>
</dbReference>
<gene>
    <name evidence="13" type="primary">fabH</name>
    <name evidence="16" type="ORF">HAD_11840</name>
</gene>
<evidence type="ECO:0000313" key="17">
    <source>
        <dbReference type="Proteomes" id="UP000027446"/>
    </source>
</evidence>
<evidence type="ECO:0000256" key="4">
    <source>
        <dbReference type="ARBA" id="ARBA00022490"/>
    </source>
</evidence>
<comment type="similarity">
    <text evidence="2 13">Belongs to the thiolase-like superfamily. FabH family.</text>
</comment>
<evidence type="ECO:0000256" key="6">
    <source>
        <dbReference type="ARBA" id="ARBA00022679"/>
    </source>
</evidence>
<keyword evidence="4 13" id="KW-0963">Cytoplasm</keyword>
<accession>A0A069E8C8</accession>
<evidence type="ECO:0000256" key="2">
    <source>
        <dbReference type="ARBA" id="ARBA00008642"/>
    </source>
</evidence>
<keyword evidence="10 13" id="KW-0511">Multifunctional enzyme</keyword>
<dbReference type="Gene3D" id="3.40.47.10">
    <property type="match status" value="1"/>
</dbReference>
<dbReference type="PANTHER" id="PTHR34069:SF2">
    <property type="entry name" value="BETA-KETOACYL-[ACYL-CARRIER-PROTEIN] SYNTHASE III"/>
    <property type="match status" value="1"/>
</dbReference>
<dbReference type="GO" id="GO:0044550">
    <property type="term" value="P:secondary metabolite biosynthetic process"/>
    <property type="evidence" value="ECO:0007669"/>
    <property type="project" value="TreeGrafter"/>
</dbReference>
<dbReference type="InterPro" id="IPR013747">
    <property type="entry name" value="ACP_syn_III_C"/>
</dbReference>
<proteinExistence type="inferred from homology"/>
<comment type="pathway">
    <text evidence="1 13">Lipid metabolism; fatty acid biosynthesis.</text>
</comment>
<dbReference type="OrthoDB" id="9815506at2"/>
<evidence type="ECO:0000256" key="9">
    <source>
        <dbReference type="ARBA" id="ARBA00023160"/>
    </source>
</evidence>
<feature type="domain" description="Beta-ketoacyl-[acyl-carrier-protein] synthase III C-terminal" evidence="14">
    <location>
        <begin position="235"/>
        <end position="322"/>
    </location>
</feature>
<keyword evidence="9 13" id="KW-0275">Fatty acid biosynthesis</keyword>
<evidence type="ECO:0000256" key="12">
    <source>
        <dbReference type="ARBA" id="ARBA00051096"/>
    </source>
</evidence>
<dbReference type="CDD" id="cd00830">
    <property type="entry name" value="KAS_III"/>
    <property type="match status" value="1"/>
</dbReference>
<keyword evidence="8 13" id="KW-0443">Lipid metabolism</keyword>
<dbReference type="InterPro" id="IPR013751">
    <property type="entry name" value="ACP_syn_III_N"/>
</dbReference>
<dbReference type="GO" id="GO:0006633">
    <property type="term" value="P:fatty acid biosynthetic process"/>
    <property type="evidence" value="ECO:0007669"/>
    <property type="project" value="UniProtKB-UniRule"/>
</dbReference>
<dbReference type="NCBIfam" id="NF006829">
    <property type="entry name" value="PRK09352.1"/>
    <property type="match status" value="1"/>
</dbReference>
<feature type="domain" description="Beta-ketoacyl-[acyl-carrier-protein] synthase III N-terminal" evidence="15">
    <location>
        <begin position="108"/>
        <end position="190"/>
    </location>
</feature>
<evidence type="ECO:0000256" key="11">
    <source>
        <dbReference type="ARBA" id="ARBA00023315"/>
    </source>
</evidence>
<feature type="active site" evidence="13">
    <location>
        <position position="114"/>
    </location>
</feature>
<evidence type="ECO:0000256" key="5">
    <source>
        <dbReference type="ARBA" id="ARBA00022516"/>
    </source>
</evidence>
<dbReference type="Proteomes" id="UP000027446">
    <property type="component" value="Unassembled WGS sequence"/>
</dbReference>
<dbReference type="FunFam" id="3.40.47.10:FF:000004">
    <property type="entry name" value="3-oxoacyl-[acyl-carrier-protein] synthase 3"/>
    <property type="match status" value="1"/>
</dbReference>
<evidence type="ECO:0000259" key="14">
    <source>
        <dbReference type="Pfam" id="PF08541"/>
    </source>
</evidence>
<evidence type="ECO:0000256" key="10">
    <source>
        <dbReference type="ARBA" id="ARBA00023268"/>
    </source>
</evidence>
<evidence type="ECO:0000259" key="15">
    <source>
        <dbReference type="Pfam" id="PF08545"/>
    </source>
</evidence>
<dbReference type="AlphaFoldDB" id="A0A069E8C8"/>
<dbReference type="NCBIfam" id="TIGR00747">
    <property type="entry name" value="fabH"/>
    <property type="match status" value="1"/>
</dbReference>
<sequence length="323" mass="34217">MARRSFIRGTGGYLPERVLTNDDLSALVETSDEWIQERTGIKRRHIAAEGELTSDIATAAARSALEAAGIPVSDVDLIVLATTTPDQTFPATATAVQAKLGMTGGAAFDVQAVCSGFLFALATADSMLKQGLFNTALVIGAETFTRILDWSDRGTCVLFGDGGGAAVLQAEEWDGDKLAGVITHHIRTDGTKSDLLYVDGGVSSTGTIGHVRMEGNRVFRHAVTNISSAIQSIYDETGLTGDDIDWFVPHQANKRILDGVAKKMNIAEEKVIVTVQEHANTSAASIPLALNHAVRSGRAKKGDLILSEAMGGGFSWGASLFRL</sequence>
<keyword evidence="5 13" id="KW-0444">Lipid biosynthesis</keyword>
<comment type="catalytic activity">
    <reaction evidence="12">
        <text>malonyl-[ACP] + acetyl-CoA + H(+) = 3-oxobutanoyl-[ACP] + CO2 + CoA</text>
        <dbReference type="Rhea" id="RHEA:12080"/>
        <dbReference type="Rhea" id="RHEA-COMP:9623"/>
        <dbReference type="Rhea" id="RHEA-COMP:9625"/>
        <dbReference type="ChEBI" id="CHEBI:15378"/>
        <dbReference type="ChEBI" id="CHEBI:16526"/>
        <dbReference type="ChEBI" id="CHEBI:57287"/>
        <dbReference type="ChEBI" id="CHEBI:57288"/>
        <dbReference type="ChEBI" id="CHEBI:78449"/>
        <dbReference type="ChEBI" id="CHEBI:78450"/>
        <dbReference type="EC" id="2.3.1.180"/>
    </reaction>
    <physiologicalReaction direction="left-to-right" evidence="12">
        <dbReference type="Rhea" id="RHEA:12081"/>
    </physiologicalReaction>
</comment>
<dbReference type="SUPFAM" id="SSF53901">
    <property type="entry name" value="Thiolase-like"/>
    <property type="match status" value="1"/>
</dbReference>
<feature type="region of interest" description="ACP-binding" evidence="13">
    <location>
        <begin position="251"/>
        <end position="255"/>
    </location>
</feature>
<evidence type="ECO:0000256" key="1">
    <source>
        <dbReference type="ARBA" id="ARBA00005194"/>
    </source>
</evidence>
<comment type="function">
    <text evidence="13">Catalyzes the condensation reaction of fatty acid synthesis by the addition to an acyl acceptor of two carbons from malonyl-ACP. Catalyzes the first condensation reaction which initiates fatty acid synthesis and may therefore play a role in governing the total rate of fatty acid production. Possesses both acetoacetyl-ACP synthase and acetyl transacylase activities. Its substrate specificity determines the biosynthesis of branched-chain and/or straight-chain of fatty acids.</text>
</comment>
<dbReference type="Pfam" id="PF08545">
    <property type="entry name" value="ACP_syn_III"/>
    <property type="match status" value="1"/>
</dbReference>
<keyword evidence="11 13" id="KW-0012">Acyltransferase</keyword>
<evidence type="ECO:0000313" key="16">
    <source>
        <dbReference type="EMBL" id="KCZ86377.1"/>
    </source>
</evidence>
<dbReference type="STRING" id="1280949.HAD_11840"/>
<dbReference type="Pfam" id="PF08541">
    <property type="entry name" value="ACP_syn_III_C"/>
    <property type="match status" value="1"/>
</dbReference>
<comment type="subcellular location">
    <subcellularLocation>
        <location evidence="13">Cytoplasm</location>
    </subcellularLocation>
</comment>
<comment type="subunit">
    <text evidence="13">Homodimer.</text>
</comment>
<feature type="active site" evidence="13">
    <location>
        <position position="250"/>
    </location>
</feature>
<keyword evidence="6 13" id="KW-0808">Transferase</keyword>
<dbReference type="InterPro" id="IPR004655">
    <property type="entry name" value="FabH"/>
</dbReference>